<name>E3IYI0_PSEI1</name>
<reference evidence="2 3" key="1">
    <citation type="submission" date="2010-10" db="EMBL/GenBank/DDBJ databases">
        <title>Complete sequence of Frankia sp. EuI1c.</title>
        <authorList>
            <consortium name="US DOE Joint Genome Institute"/>
            <person name="Lucas S."/>
            <person name="Copeland A."/>
            <person name="Lapidus A."/>
            <person name="Cheng J.-F."/>
            <person name="Bruce D."/>
            <person name="Goodwin L."/>
            <person name="Pitluck S."/>
            <person name="Chertkov O."/>
            <person name="Detter J.C."/>
            <person name="Han C."/>
            <person name="Tapia R."/>
            <person name="Land M."/>
            <person name="Hauser L."/>
            <person name="Jeffries C."/>
            <person name="Kyrpides N."/>
            <person name="Ivanova N."/>
            <person name="Mikhailova N."/>
            <person name="Beauchemin N."/>
            <person name="Sen A."/>
            <person name="Sur S.A."/>
            <person name="Gtari M."/>
            <person name="Wall L."/>
            <person name="Tisa L."/>
            <person name="Woyke T."/>
        </authorList>
    </citation>
    <scope>NUCLEOTIDE SEQUENCE [LARGE SCALE GENOMIC DNA]</scope>
    <source>
        <strain evidence="3">DSM 45817 / CECT 9037 / EuI1c</strain>
    </source>
</reference>
<accession>E3IYI0</accession>
<dbReference type="RefSeq" id="WP_013428162.1">
    <property type="nucleotide sequence ID" value="NC_014666.1"/>
</dbReference>
<dbReference type="HOGENOM" id="CLU_005639_0_0_11"/>
<organism evidence="2 3">
    <name type="scientific">Pseudofrankia inefficax (strain DSM 45817 / CECT 9037 / DDB 130130 / EuI1c)</name>
    <name type="common">Frankia inefficax</name>
    <dbReference type="NCBI Taxonomy" id="298654"/>
    <lineage>
        <taxon>Bacteria</taxon>
        <taxon>Bacillati</taxon>
        <taxon>Actinomycetota</taxon>
        <taxon>Actinomycetes</taxon>
        <taxon>Frankiales</taxon>
        <taxon>Frankiaceae</taxon>
        <taxon>Pseudofrankia</taxon>
    </lineage>
</organism>
<dbReference type="NCBIfam" id="NF047352">
    <property type="entry name" value="P_loop_sacsin"/>
    <property type="match status" value="1"/>
</dbReference>
<dbReference type="EMBL" id="CP002299">
    <property type="protein sequence ID" value="ADP85051.1"/>
    <property type="molecule type" value="Genomic_DNA"/>
</dbReference>
<evidence type="ECO:0000313" key="2">
    <source>
        <dbReference type="EMBL" id="ADP85051.1"/>
    </source>
</evidence>
<evidence type="ECO:0000313" key="3">
    <source>
        <dbReference type="Proteomes" id="UP000002484"/>
    </source>
</evidence>
<dbReference type="STRING" id="298654.FraEuI1c_7086"/>
<dbReference type="Gene3D" id="3.30.565.10">
    <property type="entry name" value="Histidine kinase-like ATPase, C-terminal domain"/>
    <property type="match status" value="1"/>
</dbReference>
<dbReference type="Proteomes" id="UP000002484">
    <property type="component" value="Chromosome"/>
</dbReference>
<keyword evidence="3" id="KW-1185">Reference proteome</keyword>
<dbReference type="KEGG" id="fri:FraEuI1c_7086"/>
<dbReference type="InParanoid" id="E3IYI0"/>
<gene>
    <name evidence="2" type="ordered locus">FraEuI1c_7086</name>
</gene>
<dbReference type="InterPro" id="IPR036890">
    <property type="entry name" value="HATPase_C_sf"/>
</dbReference>
<feature type="region of interest" description="Disordered" evidence="1">
    <location>
        <begin position="1"/>
        <end position="27"/>
    </location>
</feature>
<sequence length="1283" mass="131705">MEATHLDAIDGAGPAGPDLPAGQADPLDPFGTAAIRSRVLDAWAASPARFREDANAEEDAALGAYRDRLVAELLQNGVDAAAAAGVPGRVLIRLAGDLLEVANTGAPLTAEGVEALSTLRASAKRDVAAVGRFGAGFAAVLAVSDDPSVVSRDPRNPETARGVRWSKDWTAAAVHEIGAAGLRAELGRREGAAPVLRLPFAASAPPRPPVGYDTVVRLPLRDADAVATAHDLLAAFDPTLLLVLPGLSEVVLDIDGQLSRHSCDWEYVGAGEPGAELAAATAEARGVEPGGSPFAPASGADVASGPVETPLDARLEIALLNGERWRGCVRRGTIPGALLADRPVEERTRTGYVARVMVRDGGWPTGVPKVVRAPQPTDEALSLPVLASVELPLEPSRRHTVAGPLRDWLTDRLAEAVAALAIHLGTAGSTDDPAGFAGPDGDGADGADDDLFAAFAATSGATRAEAIAVPGADPLVPPDPLAALELVPAGLPAGAVDGRLRDAVAAMLPEAAMLPGGRLGRECVVCDLGPATDAVTALLAGPHPLVRVDADHHTDHGVASSPDLVDAEFDSGFGVAVELGGKTDDPAAAVAGLLPARYAARHWRRALDALGVRRLDSAGLVEVLAGLRRPPAWWSALYSALITAPDRDALGALPVPIATVADEDTRTFRGSGGAASQNPPADGGAAIGASLRVRMVTGPRGVLLPTDGLDVVALAASGLPLRVVHPEACLGGARDALRTLGAVEGTPAGVLRDPAVHEAVVDADPDDDPEELRALAAAVLALVRDAGLTTEQLAGGLDWLGELLLPDVEGEFVPASELLIADGPLDRLVAADAPFAVLAPELTDAWSPEVLEAVGVLRTFGVLYANDVTLDPDEPVLLDLDDSDTWVEEAAESPALATARAAAARAGSGRGSYGDFAGSAPIVLGSFAAVRDLELVDSAAWPRALAELARPPLRDVVLGDEPSYTRWWLSRHALLPVASRAVTGSGASDDGVEAGFDEDLDELGPRAARVVRLPPPELRLPEADPLLDGLFAPAAPLPGVDPELLRALGCRFTLDDVLGDLAGVLDLLDRLGDADRDIPWPSARALYVAAVTAATLLATGPDGRPGGGLADGRLDPPLTVRTPLGVVPTGDAVILDAPDLLTLVGDAAPLRLPLDRAAEVGHVLGVPLATALADCPILADPEDAAIGQHAPDGTPYVQHTRLTVADLSGRPTRTGWRVVGGIGGEIHVDASAGTDALARALAWHAGTWHRRHALAAALRDPGGTAFRDAEDDLDDSGVPLWGS</sequence>
<dbReference type="SUPFAM" id="SSF55874">
    <property type="entry name" value="ATPase domain of HSP90 chaperone/DNA topoisomerase II/histidine kinase"/>
    <property type="match status" value="1"/>
</dbReference>
<dbReference type="eggNOG" id="COG3225">
    <property type="taxonomic scope" value="Bacteria"/>
</dbReference>
<proteinExistence type="predicted"/>
<evidence type="ECO:0000256" key="1">
    <source>
        <dbReference type="SAM" id="MobiDB-lite"/>
    </source>
</evidence>
<feature type="compositionally biased region" description="Low complexity" evidence="1">
    <location>
        <begin position="9"/>
        <end position="26"/>
    </location>
</feature>
<keyword evidence="2" id="KW-0346">Stress response</keyword>
<protein>
    <submittedName>
        <fullName evidence="2">HSP90 family heat shock protein</fullName>
    </submittedName>
</protein>